<feature type="region of interest" description="Disordered" evidence="1">
    <location>
        <begin position="145"/>
        <end position="165"/>
    </location>
</feature>
<proteinExistence type="predicted"/>
<evidence type="ECO:0000313" key="3">
    <source>
        <dbReference type="Proteomes" id="UP001189429"/>
    </source>
</evidence>
<feature type="compositionally biased region" description="Low complexity" evidence="1">
    <location>
        <begin position="148"/>
        <end position="165"/>
    </location>
</feature>
<name>A0ABN9UL20_9DINO</name>
<gene>
    <name evidence="2" type="ORF">PCOR1329_LOCUS48453</name>
</gene>
<evidence type="ECO:0000313" key="2">
    <source>
        <dbReference type="EMBL" id="CAK0858890.1"/>
    </source>
</evidence>
<protein>
    <submittedName>
        <fullName evidence="2">Uncharacterized protein</fullName>
    </submittedName>
</protein>
<organism evidence="2 3">
    <name type="scientific">Prorocentrum cordatum</name>
    <dbReference type="NCBI Taxonomy" id="2364126"/>
    <lineage>
        <taxon>Eukaryota</taxon>
        <taxon>Sar</taxon>
        <taxon>Alveolata</taxon>
        <taxon>Dinophyceae</taxon>
        <taxon>Prorocentrales</taxon>
        <taxon>Prorocentraceae</taxon>
        <taxon>Prorocentrum</taxon>
    </lineage>
</organism>
<evidence type="ECO:0000256" key="1">
    <source>
        <dbReference type="SAM" id="MobiDB-lite"/>
    </source>
</evidence>
<dbReference type="Proteomes" id="UP001189429">
    <property type="component" value="Unassembled WGS sequence"/>
</dbReference>
<reference evidence="2" key="1">
    <citation type="submission" date="2023-10" db="EMBL/GenBank/DDBJ databases">
        <authorList>
            <person name="Chen Y."/>
            <person name="Shah S."/>
            <person name="Dougan E. K."/>
            <person name="Thang M."/>
            <person name="Chan C."/>
        </authorList>
    </citation>
    <scope>NUCLEOTIDE SEQUENCE [LARGE SCALE GENOMIC DNA]</scope>
</reference>
<comment type="caution">
    <text evidence="2">The sequence shown here is derived from an EMBL/GenBank/DDBJ whole genome shotgun (WGS) entry which is preliminary data.</text>
</comment>
<sequence>MEVNGDHVTMYGLAAEHTLQDGVRWNGEAGATYFYQFEFPYDVDQSYGDAGYVGYRVNSSVKQHHAWGVGVYHFFRDHPVVVKSAISTPPAVQDSFVSPLSVYLNGKGRVQHVINDDGGSTYTQEVAAHHVSWWCGDEAPAPAPPSLAPAAPARASPAPSRLAPAPVAKPQKANYSCRVGEAVLCPGAPGVYCAGNQCCPPRAPPARRPRRATRPVTTLRRRTARARRVRSCTCSRCCGVLAMVIVFVPLRSPHFPPLR</sequence>
<dbReference type="EMBL" id="CAUYUJ010015849">
    <property type="protein sequence ID" value="CAK0858890.1"/>
    <property type="molecule type" value="Genomic_DNA"/>
</dbReference>
<accession>A0ABN9UL20</accession>
<keyword evidence="3" id="KW-1185">Reference proteome</keyword>